<feature type="transmembrane region" description="Helical" evidence="1">
    <location>
        <begin position="250"/>
        <end position="267"/>
    </location>
</feature>
<organism evidence="2 3">
    <name type="scientific">Reticulibacter mediterranei</name>
    <dbReference type="NCBI Taxonomy" id="2778369"/>
    <lineage>
        <taxon>Bacteria</taxon>
        <taxon>Bacillati</taxon>
        <taxon>Chloroflexota</taxon>
        <taxon>Ktedonobacteria</taxon>
        <taxon>Ktedonobacterales</taxon>
        <taxon>Reticulibacteraceae</taxon>
        <taxon>Reticulibacter</taxon>
    </lineage>
</organism>
<dbReference type="PANTHER" id="PTHR13325">
    <property type="entry name" value="PROTEASE M50 MEMBRANE-BOUND TRANSCRIPTION FACTOR SITE 2 PROTEASE"/>
    <property type="match status" value="1"/>
</dbReference>
<reference evidence="2" key="1">
    <citation type="submission" date="2020-10" db="EMBL/GenBank/DDBJ databases">
        <title>Taxonomic study of unclassified bacteria belonging to the class Ktedonobacteria.</title>
        <authorList>
            <person name="Yabe S."/>
            <person name="Wang C.M."/>
            <person name="Zheng Y."/>
            <person name="Sakai Y."/>
            <person name="Cavaletti L."/>
            <person name="Monciardini P."/>
            <person name="Donadio S."/>
        </authorList>
    </citation>
    <scope>NUCLEOTIDE SEQUENCE</scope>
    <source>
        <strain evidence="2">ID150040</strain>
    </source>
</reference>
<evidence type="ECO:0000256" key="1">
    <source>
        <dbReference type="SAM" id="Phobius"/>
    </source>
</evidence>
<evidence type="ECO:0000313" key="2">
    <source>
        <dbReference type="EMBL" id="GHO97671.1"/>
    </source>
</evidence>
<sequence length="422" mass="47248">MPMKQITILPEVIDQIVVDTSGKHPRYIVVGHNKKHMRISPLAYTLLEKVHAGNSFATVAQDLSREGERTIAPEEVQKAYEYVVAKISKISGKKEKNPGGFWFKFPLIPAASVQEIASAFTFMFHPLTMVVALSSIGLLVAYAVVYGGLTAYVPANPIMIIPAYLLFLVSLFAHEFGHASACMKGDVEPSEIGVAVYLFFPVFYSDVSASWQLPRWHKVRVDIGGIYLQLCVGGIYLLLFVITRQAMFQWATFMLVSSCLVSLNPFLKFDGYWVLTDIMDVANLSRQPLYVLNYFYRAIFKKQQSALRWSKGVCITILIYGLLKVVFWIYLLLILLPLIYNTVSNYPVIVASAMKHVHYNNSALLMVDLQGLAINALIVILYGGGICRICIPFLWQIFVTIKNSGLRGWLVQRGGVRSGDAL</sequence>
<evidence type="ECO:0008006" key="4">
    <source>
        <dbReference type="Google" id="ProtNLM"/>
    </source>
</evidence>
<name>A0A8J3IYQ8_9CHLR</name>
<keyword evidence="3" id="KW-1185">Reference proteome</keyword>
<protein>
    <recommendedName>
        <fullName evidence="4">Peptide zinc metalloprotease protein</fullName>
    </recommendedName>
</protein>
<dbReference type="GO" id="GO:0004222">
    <property type="term" value="F:metalloendopeptidase activity"/>
    <property type="evidence" value="ECO:0007669"/>
    <property type="project" value="InterPro"/>
</dbReference>
<feature type="transmembrane region" description="Helical" evidence="1">
    <location>
        <begin position="372"/>
        <end position="395"/>
    </location>
</feature>
<keyword evidence="1" id="KW-1133">Transmembrane helix</keyword>
<feature type="transmembrane region" description="Helical" evidence="1">
    <location>
        <begin position="225"/>
        <end position="243"/>
    </location>
</feature>
<feature type="transmembrane region" description="Helical" evidence="1">
    <location>
        <begin position="194"/>
        <end position="213"/>
    </location>
</feature>
<dbReference type="GO" id="GO:0005737">
    <property type="term" value="C:cytoplasm"/>
    <property type="evidence" value="ECO:0007669"/>
    <property type="project" value="TreeGrafter"/>
</dbReference>
<accession>A0A8J3IYQ8</accession>
<dbReference type="PANTHER" id="PTHR13325:SF3">
    <property type="entry name" value="MEMBRANE-BOUND TRANSCRIPTION FACTOR SITE-2 PROTEASE"/>
    <property type="match status" value="1"/>
</dbReference>
<gene>
    <name evidence="2" type="ORF">KSF_077190</name>
</gene>
<dbReference type="AlphaFoldDB" id="A0A8J3IYQ8"/>
<proteinExistence type="predicted"/>
<keyword evidence="1" id="KW-0472">Membrane</keyword>
<feature type="transmembrane region" description="Helical" evidence="1">
    <location>
        <begin position="155"/>
        <end position="173"/>
    </location>
</feature>
<feature type="transmembrane region" description="Helical" evidence="1">
    <location>
        <begin position="317"/>
        <end position="340"/>
    </location>
</feature>
<dbReference type="EMBL" id="BNJK01000002">
    <property type="protein sequence ID" value="GHO97671.1"/>
    <property type="molecule type" value="Genomic_DNA"/>
</dbReference>
<keyword evidence="1" id="KW-0812">Transmembrane</keyword>
<dbReference type="Proteomes" id="UP000597444">
    <property type="component" value="Unassembled WGS sequence"/>
</dbReference>
<dbReference type="InterPro" id="IPR001193">
    <property type="entry name" value="MBTPS2"/>
</dbReference>
<feature type="transmembrane region" description="Helical" evidence="1">
    <location>
        <begin position="127"/>
        <end position="149"/>
    </location>
</feature>
<comment type="caution">
    <text evidence="2">The sequence shown here is derived from an EMBL/GenBank/DDBJ whole genome shotgun (WGS) entry which is preliminary data.</text>
</comment>
<evidence type="ECO:0000313" key="3">
    <source>
        <dbReference type="Proteomes" id="UP000597444"/>
    </source>
</evidence>
<dbReference type="GO" id="GO:0016020">
    <property type="term" value="C:membrane"/>
    <property type="evidence" value="ECO:0007669"/>
    <property type="project" value="InterPro"/>
</dbReference>
<dbReference type="GO" id="GO:0031293">
    <property type="term" value="P:membrane protein intracellular domain proteolysis"/>
    <property type="evidence" value="ECO:0007669"/>
    <property type="project" value="TreeGrafter"/>
</dbReference>